<dbReference type="InterPro" id="IPR055298">
    <property type="entry name" value="AtLOH3-like"/>
</dbReference>
<comment type="caution">
    <text evidence="2">The sequence shown here is derived from an EMBL/GenBank/DDBJ whole genome shotgun (WGS) entry which is preliminary data.</text>
</comment>
<keyword evidence="3" id="KW-1185">Reference proteome</keyword>
<feature type="compositionally biased region" description="Basic and acidic residues" evidence="1">
    <location>
        <begin position="47"/>
        <end position="62"/>
    </location>
</feature>
<proteinExistence type="predicted"/>
<dbReference type="Proteomes" id="UP000245207">
    <property type="component" value="Unassembled WGS sequence"/>
</dbReference>
<accession>A0A2U1LYK4</accession>
<evidence type="ECO:0000256" key="1">
    <source>
        <dbReference type="SAM" id="MobiDB-lite"/>
    </source>
</evidence>
<sequence length="226" mass="26460">MGKKGTKRTIYYFYKPKVDVLQDRESPPDGDNQKEAVHKTQPSDQQYVHDNHVNESPRVEPEKDVHFKYTKKRFNKLKKVNCGYDCAFITHIAEIGELETGKGQNQIQNVQRPGDTRWSSHFRSICSLMSLYGPAYVVLSYIAVTGSTTSQKELLRLSVAPDPRKSFKIDDICTLVKKFYPLYFTDQEKIQQKAELQHYELDVRNHPRCKSRVHMFLINDETEWHF</sequence>
<protein>
    <submittedName>
        <fullName evidence="2">Uncharacterized protein</fullName>
    </submittedName>
</protein>
<dbReference type="OrthoDB" id="6621980at2759"/>
<name>A0A2U1LYK4_ARTAN</name>
<dbReference type="AlphaFoldDB" id="A0A2U1LYK4"/>
<organism evidence="2 3">
    <name type="scientific">Artemisia annua</name>
    <name type="common">Sweet wormwood</name>
    <dbReference type="NCBI Taxonomy" id="35608"/>
    <lineage>
        <taxon>Eukaryota</taxon>
        <taxon>Viridiplantae</taxon>
        <taxon>Streptophyta</taxon>
        <taxon>Embryophyta</taxon>
        <taxon>Tracheophyta</taxon>
        <taxon>Spermatophyta</taxon>
        <taxon>Magnoliopsida</taxon>
        <taxon>eudicotyledons</taxon>
        <taxon>Gunneridae</taxon>
        <taxon>Pentapetalae</taxon>
        <taxon>asterids</taxon>
        <taxon>campanulids</taxon>
        <taxon>Asterales</taxon>
        <taxon>Asteraceae</taxon>
        <taxon>Asteroideae</taxon>
        <taxon>Anthemideae</taxon>
        <taxon>Artemisiinae</taxon>
        <taxon>Artemisia</taxon>
    </lineage>
</organism>
<dbReference type="EMBL" id="PKPP01007196">
    <property type="protein sequence ID" value="PWA54083.1"/>
    <property type="molecule type" value="Genomic_DNA"/>
</dbReference>
<gene>
    <name evidence="2" type="ORF">CTI12_AA272640</name>
</gene>
<evidence type="ECO:0000313" key="3">
    <source>
        <dbReference type="Proteomes" id="UP000245207"/>
    </source>
</evidence>
<evidence type="ECO:0000313" key="2">
    <source>
        <dbReference type="EMBL" id="PWA54083.1"/>
    </source>
</evidence>
<reference evidence="2 3" key="1">
    <citation type="journal article" date="2018" name="Mol. Plant">
        <title>The genome of Artemisia annua provides insight into the evolution of Asteraceae family and artemisinin biosynthesis.</title>
        <authorList>
            <person name="Shen Q."/>
            <person name="Zhang L."/>
            <person name="Liao Z."/>
            <person name="Wang S."/>
            <person name="Yan T."/>
            <person name="Shi P."/>
            <person name="Liu M."/>
            <person name="Fu X."/>
            <person name="Pan Q."/>
            <person name="Wang Y."/>
            <person name="Lv Z."/>
            <person name="Lu X."/>
            <person name="Zhang F."/>
            <person name="Jiang W."/>
            <person name="Ma Y."/>
            <person name="Chen M."/>
            <person name="Hao X."/>
            <person name="Li L."/>
            <person name="Tang Y."/>
            <person name="Lv G."/>
            <person name="Zhou Y."/>
            <person name="Sun X."/>
            <person name="Brodelius P.E."/>
            <person name="Rose J.K.C."/>
            <person name="Tang K."/>
        </authorList>
    </citation>
    <scope>NUCLEOTIDE SEQUENCE [LARGE SCALE GENOMIC DNA]</scope>
    <source>
        <strain evidence="3">cv. Huhao1</strain>
        <tissue evidence="2">Leaf</tissue>
    </source>
</reference>
<feature type="compositionally biased region" description="Basic and acidic residues" evidence="1">
    <location>
        <begin position="21"/>
        <end position="38"/>
    </location>
</feature>
<feature type="region of interest" description="Disordered" evidence="1">
    <location>
        <begin position="21"/>
        <end position="62"/>
    </location>
</feature>
<dbReference type="PANTHER" id="PTHR11697">
    <property type="entry name" value="GENERAL TRANSCRIPTION FACTOR 2-RELATED ZINC FINGER PROTEIN"/>
    <property type="match status" value="1"/>
</dbReference>
<dbReference type="PANTHER" id="PTHR11697:SF230">
    <property type="entry name" value="ZINC FINGER, MYM DOMAIN CONTAINING 1"/>
    <property type="match status" value="1"/>
</dbReference>